<organism evidence="1 2">
    <name type="scientific">Ancylostoma duodenale</name>
    <dbReference type="NCBI Taxonomy" id="51022"/>
    <lineage>
        <taxon>Eukaryota</taxon>
        <taxon>Metazoa</taxon>
        <taxon>Ecdysozoa</taxon>
        <taxon>Nematoda</taxon>
        <taxon>Chromadorea</taxon>
        <taxon>Rhabditida</taxon>
        <taxon>Rhabditina</taxon>
        <taxon>Rhabditomorpha</taxon>
        <taxon>Strongyloidea</taxon>
        <taxon>Ancylostomatidae</taxon>
        <taxon>Ancylostomatinae</taxon>
        <taxon>Ancylostoma</taxon>
    </lineage>
</organism>
<gene>
    <name evidence="1" type="ORF">ANCDUO_16984</name>
</gene>
<dbReference type="Gene3D" id="3.40.50.2300">
    <property type="match status" value="1"/>
</dbReference>
<dbReference type="PANTHER" id="PTHR22891">
    <property type="entry name" value="EUKARYOTIC TRANSLATION INITIATION FACTOR 2C"/>
    <property type="match status" value="1"/>
</dbReference>
<name>A0A0C2FWH8_9BILA</name>
<reference evidence="1 2" key="1">
    <citation type="submission" date="2013-12" db="EMBL/GenBank/DDBJ databases">
        <title>Draft genome of the parsitic nematode Ancylostoma duodenale.</title>
        <authorList>
            <person name="Mitreva M."/>
        </authorList>
    </citation>
    <scope>NUCLEOTIDE SEQUENCE [LARGE SCALE GENOMIC DNA]</scope>
    <source>
        <strain evidence="1 2">Zhejiang</strain>
    </source>
</reference>
<evidence type="ECO:0000313" key="1">
    <source>
        <dbReference type="EMBL" id="KIH52905.1"/>
    </source>
</evidence>
<dbReference type="OrthoDB" id="5812648at2759"/>
<feature type="non-terminal residue" evidence="1">
    <location>
        <position position="1"/>
    </location>
</feature>
<sequence>KKSPFFSQTSVVNFCENFLGIDGRRGTSLEDALRNRRSVTDVMRQLKDFRNYLYALKENQEEQSTIQWKYWRLNASEMMIKECQLPPLAMKKHVDELMSGACLDNSSPYLQEWGRNAFIVRVHIKISSRPMRAVAKRFFPPAISYGGSMNVQQNHHGDLQWRLGAREQFSEPARLDGKWSFIIFDRCVRTSDAQNFVDALSKYSSQHGVQISSRHVDFHEVSSEVEGEVETMMKKMSGNVKFVMFTTKIKLDPVHDIMKRFEAQYGVITQHVSQQTLMKAIGQKGAFMVLGNLCLKLNLKLGGVNHNLR</sequence>
<protein>
    <recommendedName>
        <fullName evidence="3">Piwi domain-containing protein</fullName>
    </recommendedName>
</protein>
<dbReference type="SUPFAM" id="SSF53098">
    <property type="entry name" value="Ribonuclease H-like"/>
    <property type="match status" value="1"/>
</dbReference>
<keyword evidence="2" id="KW-1185">Reference proteome</keyword>
<dbReference type="EMBL" id="KN742515">
    <property type="protein sequence ID" value="KIH52905.1"/>
    <property type="molecule type" value="Genomic_DNA"/>
</dbReference>
<feature type="non-terminal residue" evidence="1">
    <location>
        <position position="309"/>
    </location>
</feature>
<accession>A0A0C2FWH8</accession>
<proteinExistence type="predicted"/>
<dbReference type="Proteomes" id="UP000054047">
    <property type="component" value="Unassembled WGS sequence"/>
</dbReference>
<dbReference type="InterPro" id="IPR012337">
    <property type="entry name" value="RNaseH-like_sf"/>
</dbReference>
<evidence type="ECO:0000313" key="2">
    <source>
        <dbReference type="Proteomes" id="UP000054047"/>
    </source>
</evidence>
<evidence type="ECO:0008006" key="3">
    <source>
        <dbReference type="Google" id="ProtNLM"/>
    </source>
</evidence>
<dbReference type="AlphaFoldDB" id="A0A0C2FWH8"/>